<keyword evidence="9 10" id="KW-0472">Membrane</keyword>
<protein>
    <submittedName>
        <fullName evidence="12">CLUMA_CG020299, isoform A</fullName>
    </submittedName>
</protein>
<dbReference type="EMBL" id="CVRI01000070">
    <property type="protein sequence ID" value="CRL07320.1"/>
    <property type="molecule type" value="Genomic_DNA"/>
</dbReference>
<dbReference type="PROSITE" id="PS50920">
    <property type="entry name" value="SOLCAR"/>
    <property type="match status" value="3"/>
</dbReference>
<dbReference type="Proteomes" id="UP000183832">
    <property type="component" value="Unassembled WGS sequence"/>
</dbReference>
<dbReference type="GO" id="GO:0005743">
    <property type="term" value="C:mitochondrial inner membrane"/>
    <property type="evidence" value="ECO:0007669"/>
    <property type="project" value="UniProtKB-SubCell"/>
</dbReference>
<feature type="repeat" description="Solcar" evidence="10">
    <location>
        <begin position="214"/>
        <end position="305"/>
    </location>
</feature>
<evidence type="ECO:0000256" key="2">
    <source>
        <dbReference type="ARBA" id="ARBA00006375"/>
    </source>
</evidence>
<evidence type="ECO:0000313" key="12">
    <source>
        <dbReference type="EMBL" id="CRL07320.1"/>
    </source>
</evidence>
<keyword evidence="13" id="KW-1185">Reference proteome</keyword>
<keyword evidence="6" id="KW-0999">Mitochondrion inner membrane</keyword>
<keyword evidence="5" id="KW-0677">Repeat</keyword>
<evidence type="ECO:0000256" key="7">
    <source>
        <dbReference type="ARBA" id="ARBA00022989"/>
    </source>
</evidence>
<accession>A0A1J1J4J4</accession>
<dbReference type="PANTHER" id="PTHR45928:SF1">
    <property type="entry name" value="RE38146P"/>
    <property type="match status" value="1"/>
</dbReference>
<keyword evidence="7" id="KW-1133">Transmembrane helix</keyword>
<evidence type="ECO:0000256" key="5">
    <source>
        <dbReference type="ARBA" id="ARBA00022737"/>
    </source>
</evidence>
<evidence type="ECO:0000256" key="3">
    <source>
        <dbReference type="ARBA" id="ARBA00022448"/>
    </source>
</evidence>
<dbReference type="InterPro" id="IPR051508">
    <property type="entry name" value="Mito_Carrier_Antiporter"/>
</dbReference>
<keyword evidence="4 10" id="KW-0812">Transmembrane</keyword>
<evidence type="ECO:0000256" key="10">
    <source>
        <dbReference type="PROSITE-ProRule" id="PRU00282"/>
    </source>
</evidence>
<gene>
    <name evidence="12" type="ORF">CLUMA_CG020299</name>
</gene>
<evidence type="ECO:0000256" key="9">
    <source>
        <dbReference type="ARBA" id="ARBA00023136"/>
    </source>
</evidence>
<proteinExistence type="inferred from homology"/>
<evidence type="ECO:0000256" key="1">
    <source>
        <dbReference type="ARBA" id="ARBA00004448"/>
    </source>
</evidence>
<name>A0A1J1J4J4_9DIPT</name>
<keyword evidence="3 11" id="KW-0813">Transport</keyword>
<keyword evidence="8" id="KW-0496">Mitochondrion</keyword>
<dbReference type="Gene3D" id="1.50.40.10">
    <property type="entry name" value="Mitochondrial carrier domain"/>
    <property type="match status" value="1"/>
</dbReference>
<evidence type="ECO:0000256" key="8">
    <source>
        <dbReference type="ARBA" id="ARBA00023128"/>
    </source>
</evidence>
<feature type="repeat" description="Solcar" evidence="10">
    <location>
        <begin position="111"/>
        <end position="204"/>
    </location>
</feature>
<dbReference type="PANTHER" id="PTHR45928">
    <property type="entry name" value="RE38146P"/>
    <property type="match status" value="1"/>
</dbReference>
<comment type="similarity">
    <text evidence="2 11">Belongs to the mitochondrial carrier (TC 2.A.29) family.</text>
</comment>
<dbReference type="AlphaFoldDB" id="A0A1J1J4J4"/>
<reference evidence="12 13" key="1">
    <citation type="submission" date="2015-04" db="EMBL/GenBank/DDBJ databases">
        <authorList>
            <person name="Syromyatnikov M.Y."/>
            <person name="Popov V.N."/>
        </authorList>
    </citation>
    <scope>NUCLEOTIDE SEQUENCE [LARGE SCALE GENOMIC DNA]</scope>
</reference>
<dbReference type="STRING" id="568069.A0A1J1J4J4"/>
<comment type="subcellular location">
    <subcellularLocation>
        <location evidence="1">Mitochondrion inner membrane</location>
        <topology evidence="1">Multi-pass membrane protein</topology>
    </subcellularLocation>
</comment>
<sequence length="315" mass="35344">MDFLLGGMSAACAGFFSNPFDVIKTRQQLQGELVSIKTTVKDLQLKKELKKQPYKNVIQSIKSIINAEGVIGLQKGLVSALAFQFCMNSIRLGTYQTIDNLGWNRRQNGELHPVLCIFWGGASGIFGSTVGCPLYMIKTQLQAQSHGTFAVGFQHGHKSTFDALKKIVNENGIKGLWRGWTGILVRTAVGSSAQLTTFSKSKDFLVQYEFFAESIFFTAVGASMVSGLFTAITMTPFDTVATRMFNQGVNDKGKGLLYRNIFDCFLKTLRVEGFWALYKGFLANYLRLAPHTILNLTFWEQFKEWKDLYFESIVY</sequence>
<feature type="repeat" description="Solcar" evidence="10">
    <location>
        <begin position="1"/>
        <end position="101"/>
    </location>
</feature>
<dbReference type="Pfam" id="PF00153">
    <property type="entry name" value="Mito_carr"/>
    <property type="match status" value="3"/>
</dbReference>
<dbReference type="InterPro" id="IPR018108">
    <property type="entry name" value="MCP_transmembrane"/>
</dbReference>
<evidence type="ECO:0000256" key="11">
    <source>
        <dbReference type="RuleBase" id="RU000488"/>
    </source>
</evidence>
<evidence type="ECO:0000313" key="13">
    <source>
        <dbReference type="Proteomes" id="UP000183832"/>
    </source>
</evidence>
<dbReference type="SUPFAM" id="SSF103506">
    <property type="entry name" value="Mitochondrial carrier"/>
    <property type="match status" value="1"/>
</dbReference>
<dbReference type="InterPro" id="IPR023395">
    <property type="entry name" value="MCP_dom_sf"/>
</dbReference>
<organism evidence="12 13">
    <name type="scientific">Clunio marinus</name>
    <dbReference type="NCBI Taxonomy" id="568069"/>
    <lineage>
        <taxon>Eukaryota</taxon>
        <taxon>Metazoa</taxon>
        <taxon>Ecdysozoa</taxon>
        <taxon>Arthropoda</taxon>
        <taxon>Hexapoda</taxon>
        <taxon>Insecta</taxon>
        <taxon>Pterygota</taxon>
        <taxon>Neoptera</taxon>
        <taxon>Endopterygota</taxon>
        <taxon>Diptera</taxon>
        <taxon>Nematocera</taxon>
        <taxon>Chironomoidea</taxon>
        <taxon>Chironomidae</taxon>
        <taxon>Clunio</taxon>
    </lineage>
</organism>
<dbReference type="OrthoDB" id="6703404at2759"/>
<evidence type="ECO:0000256" key="4">
    <source>
        <dbReference type="ARBA" id="ARBA00022692"/>
    </source>
</evidence>
<evidence type="ECO:0000256" key="6">
    <source>
        <dbReference type="ARBA" id="ARBA00022792"/>
    </source>
</evidence>